<name>A0ABR4K7U1_9EURO</name>
<dbReference type="PROSITE" id="PS50842">
    <property type="entry name" value="EXPANSIN_EG45"/>
    <property type="match status" value="1"/>
</dbReference>
<evidence type="ECO:0000313" key="4">
    <source>
        <dbReference type="Proteomes" id="UP001610446"/>
    </source>
</evidence>
<organism evidence="3 4">
    <name type="scientific">Aspergillus pseudoustus</name>
    <dbReference type="NCBI Taxonomy" id="1810923"/>
    <lineage>
        <taxon>Eukaryota</taxon>
        <taxon>Fungi</taxon>
        <taxon>Dikarya</taxon>
        <taxon>Ascomycota</taxon>
        <taxon>Pezizomycotina</taxon>
        <taxon>Eurotiomycetes</taxon>
        <taxon>Eurotiomycetidae</taxon>
        <taxon>Eurotiales</taxon>
        <taxon>Aspergillaceae</taxon>
        <taxon>Aspergillus</taxon>
        <taxon>Aspergillus subgen. Nidulantes</taxon>
    </lineage>
</organism>
<keyword evidence="1" id="KW-0732">Signal</keyword>
<dbReference type="EMBL" id="JBFXLU010000050">
    <property type="protein sequence ID" value="KAL2848376.1"/>
    <property type="molecule type" value="Genomic_DNA"/>
</dbReference>
<gene>
    <name evidence="3" type="ORF">BJY01DRAFT_246390</name>
</gene>
<feature type="signal peptide" evidence="1">
    <location>
        <begin position="1"/>
        <end position="25"/>
    </location>
</feature>
<protein>
    <submittedName>
        <fullName evidence="3">RlpA-like double-psi beta-barrel-protein domain-containing protein-containing protein</fullName>
    </submittedName>
</protein>
<dbReference type="Gene3D" id="2.40.40.10">
    <property type="entry name" value="RlpA-like domain"/>
    <property type="match status" value="1"/>
</dbReference>
<keyword evidence="4" id="KW-1185">Reference proteome</keyword>
<evidence type="ECO:0000256" key="1">
    <source>
        <dbReference type="SAM" id="SignalP"/>
    </source>
</evidence>
<evidence type="ECO:0000313" key="3">
    <source>
        <dbReference type="EMBL" id="KAL2848376.1"/>
    </source>
</evidence>
<dbReference type="Proteomes" id="UP001610446">
    <property type="component" value="Unassembled WGS sequence"/>
</dbReference>
<comment type="caution">
    <text evidence="3">The sequence shown here is derived from an EMBL/GenBank/DDBJ whole genome shotgun (WGS) entry which is preliminary data.</text>
</comment>
<feature type="chain" id="PRO_5047406132" evidence="1">
    <location>
        <begin position="26"/>
        <end position="277"/>
    </location>
</feature>
<feature type="domain" description="Expansin-like EG45" evidence="2">
    <location>
        <begin position="38"/>
        <end position="168"/>
    </location>
</feature>
<evidence type="ECO:0000259" key="2">
    <source>
        <dbReference type="PROSITE" id="PS50842"/>
    </source>
</evidence>
<sequence>MCFSIVKKTVLFAGLFMARLNFADAWLATTTHYNDGLQGACGCGTMAGTYGWSYGINNQVYTAAANQALFDPNMEHWCGTGCGKCYRLTSTGVSSCETCGIGGEHGKSITVIVTNLCPYILNEQWCPNPGQLNPYGYAYHFDIMGGTGVFGDNVVVEFEEVACPTEARLSWDTCECHPKVSGKPLGTASIDEAAAAAAAAARNGTATAPVNSTQPAPFAPAGTVAFVAPIGTPVVNSTVFPTSVSQPSNKTTIDSTTTTPYNVPKTFESVALPTATS</sequence>
<reference evidence="3 4" key="1">
    <citation type="submission" date="2024-07" db="EMBL/GenBank/DDBJ databases">
        <title>Section-level genome sequencing and comparative genomics of Aspergillus sections Usti and Cavernicolus.</title>
        <authorList>
            <consortium name="Lawrence Berkeley National Laboratory"/>
            <person name="Nybo J.L."/>
            <person name="Vesth T.C."/>
            <person name="Theobald S."/>
            <person name="Frisvad J.C."/>
            <person name="Larsen T.O."/>
            <person name="Kjaerboelling I."/>
            <person name="Rothschild-Mancinelli K."/>
            <person name="Lyhne E.K."/>
            <person name="Kogle M.E."/>
            <person name="Barry K."/>
            <person name="Clum A."/>
            <person name="Na H."/>
            <person name="Ledsgaard L."/>
            <person name="Lin J."/>
            <person name="Lipzen A."/>
            <person name="Kuo A."/>
            <person name="Riley R."/>
            <person name="Mondo S."/>
            <person name="Labutti K."/>
            <person name="Haridas S."/>
            <person name="Pangalinan J."/>
            <person name="Salamov A.A."/>
            <person name="Simmons B.A."/>
            <person name="Magnuson J.K."/>
            <person name="Chen J."/>
            <person name="Drula E."/>
            <person name="Henrissat B."/>
            <person name="Wiebenga A."/>
            <person name="Lubbers R.J."/>
            <person name="Gomes A.C."/>
            <person name="Makela M.R."/>
            <person name="Stajich J."/>
            <person name="Grigoriev I.V."/>
            <person name="Mortensen U.H."/>
            <person name="De Vries R.P."/>
            <person name="Baker S.E."/>
            <person name="Andersen M.R."/>
        </authorList>
    </citation>
    <scope>NUCLEOTIDE SEQUENCE [LARGE SCALE GENOMIC DNA]</scope>
    <source>
        <strain evidence="3 4">CBS 123904</strain>
    </source>
</reference>
<proteinExistence type="predicted"/>
<dbReference type="InterPro" id="IPR007112">
    <property type="entry name" value="Expansin/allergen_DPBB_dom"/>
</dbReference>
<accession>A0ABR4K7U1</accession>
<dbReference type="CDD" id="cd22278">
    <property type="entry name" value="DPBB_GH45_endoglucanase"/>
    <property type="match status" value="1"/>
</dbReference>
<dbReference type="Pfam" id="PF22514">
    <property type="entry name" value="EXPB1_D1"/>
    <property type="match status" value="1"/>
</dbReference>
<dbReference type="InterPro" id="IPR036908">
    <property type="entry name" value="RlpA-like_sf"/>
</dbReference>
<dbReference type="SUPFAM" id="SSF50685">
    <property type="entry name" value="Barwin-like endoglucanases"/>
    <property type="match status" value="1"/>
</dbReference>